<reference evidence="1" key="1">
    <citation type="submission" date="2021-12" db="EMBL/GenBank/DDBJ databases">
        <title>Curvularia clavata genome.</title>
        <authorList>
            <person name="Cao Y."/>
        </authorList>
    </citation>
    <scope>NUCLEOTIDE SEQUENCE</scope>
    <source>
        <strain evidence="1">Yc1106</strain>
    </source>
</reference>
<name>A0A9Q8Z4E1_CURCL</name>
<organism evidence="1 2">
    <name type="scientific">Curvularia clavata</name>
    <dbReference type="NCBI Taxonomy" id="95742"/>
    <lineage>
        <taxon>Eukaryota</taxon>
        <taxon>Fungi</taxon>
        <taxon>Dikarya</taxon>
        <taxon>Ascomycota</taxon>
        <taxon>Pezizomycotina</taxon>
        <taxon>Dothideomycetes</taxon>
        <taxon>Pleosporomycetidae</taxon>
        <taxon>Pleosporales</taxon>
        <taxon>Pleosporineae</taxon>
        <taxon>Pleosporaceae</taxon>
        <taxon>Curvularia</taxon>
    </lineage>
</organism>
<keyword evidence="2" id="KW-1185">Reference proteome</keyword>
<dbReference type="AlphaFoldDB" id="A0A9Q8Z4E1"/>
<accession>A0A9Q8Z4E1</accession>
<evidence type="ECO:0000313" key="1">
    <source>
        <dbReference type="EMBL" id="USP74945.1"/>
    </source>
</evidence>
<dbReference type="VEuPathDB" id="FungiDB:yc1106_02219"/>
<evidence type="ECO:0000313" key="2">
    <source>
        <dbReference type="Proteomes" id="UP001056012"/>
    </source>
</evidence>
<gene>
    <name evidence="1" type="ORF">yc1106_02219</name>
</gene>
<dbReference type="EMBL" id="CP089275">
    <property type="protein sequence ID" value="USP74945.1"/>
    <property type="molecule type" value="Genomic_DNA"/>
</dbReference>
<dbReference type="OrthoDB" id="440553at2759"/>
<proteinExistence type="predicted"/>
<sequence>MIELFIDHIPPETLRSIAGNGSLRLTGIHQPLIRKIQKEVPYVADRDDSYTLKKITLKAFVRPLLLLKEKDILLSLIFGGTVYAI</sequence>
<dbReference type="Proteomes" id="UP001056012">
    <property type="component" value="Chromosome 2"/>
</dbReference>
<protein>
    <submittedName>
        <fullName evidence="1">MFS general substrate transporter</fullName>
    </submittedName>
</protein>